<dbReference type="eggNOG" id="COG0604">
    <property type="taxonomic scope" value="Bacteria"/>
</dbReference>
<dbReference type="InterPro" id="IPR013149">
    <property type="entry name" value="ADH-like_C"/>
</dbReference>
<name>A0LR99_ACIC1</name>
<gene>
    <name evidence="2" type="ordered locus">Acel_0184</name>
</gene>
<organism evidence="2 3">
    <name type="scientific">Acidothermus cellulolyticus (strain ATCC 43068 / DSM 8971 / 11B)</name>
    <dbReference type="NCBI Taxonomy" id="351607"/>
    <lineage>
        <taxon>Bacteria</taxon>
        <taxon>Bacillati</taxon>
        <taxon>Actinomycetota</taxon>
        <taxon>Actinomycetes</taxon>
        <taxon>Acidothermales</taxon>
        <taxon>Acidothermaceae</taxon>
        <taxon>Acidothermus</taxon>
    </lineage>
</organism>
<dbReference type="PANTHER" id="PTHR43677:SF4">
    <property type="entry name" value="QUINONE OXIDOREDUCTASE-LIKE PROTEIN 2"/>
    <property type="match status" value="1"/>
</dbReference>
<dbReference type="InParanoid" id="A0LR99"/>
<dbReference type="STRING" id="351607.Acel_0184"/>
<evidence type="ECO:0000313" key="3">
    <source>
        <dbReference type="Proteomes" id="UP000008221"/>
    </source>
</evidence>
<dbReference type="GO" id="GO:0016491">
    <property type="term" value="F:oxidoreductase activity"/>
    <property type="evidence" value="ECO:0007669"/>
    <property type="project" value="InterPro"/>
</dbReference>
<dbReference type="RefSeq" id="WP_011719023.1">
    <property type="nucleotide sequence ID" value="NC_008578.1"/>
</dbReference>
<reference evidence="2 3" key="1">
    <citation type="journal article" date="2009" name="Genome Res.">
        <title>Complete genome of the cellulolytic thermophile Acidothermus cellulolyticus 11B provides insights into its ecophysiological and evolutionary adaptations.</title>
        <authorList>
            <person name="Barabote R.D."/>
            <person name="Xie G."/>
            <person name="Leu D.H."/>
            <person name="Normand P."/>
            <person name="Necsulea A."/>
            <person name="Daubin V."/>
            <person name="Medigue C."/>
            <person name="Adney W.S."/>
            <person name="Xu X.C."/>
            <person name="Lapidus A."/>
            <person name="Parales R.E."/>
            <person name="Detter C."/>
            <person name="Pujic P."/>
            <person name="Bruce D."/>
            <person name="Lavire C."/>
            <person name="Challacombe J.F."/>
            <person name="Brettin T.S."/>
            <person name="Berry A.M."/>
        </authorList>
    </citation>
    <scope>NUCLEOTIDE SEQUENCE [LARGE SCALE GENOMIC DNA]</scope>
    <source>
        <strain evidence="3">ATCC 43068 / DSM 8971 / 11B</strain>
    </source>
</reference>
<dbReference type="HOGENOM" id="CLU_026673_3_1_11"/>
<dbReference type="InterPro" id="IPR011032">
    <property type="entry name" value="GroES-like_sf"/>
</dbReference>
<dbReference type="Proteomes" id="UP000008221">
    <property type="component" value="Chromosome"/>
</dbReference>
<accession>A0LR99</accession>
<dbReference type="Pfam" id="PF00107">
    <property type="entry name" value="ADH_zinc_N"/>
    <property type="match status" value="1"/>
</dbReference>
<proteinExistence type="predicted"/>
<dbReference type="PANTHER" id="PTHR43677">
    <property type="entry name" value="SHORT-CHAIN DEHYDROGENASE/REDUCTASE"/>
    <property type="match status" value="1"/>
</dbReference>
<dbReference type="AlphaFoldDB" id="A0LR99"/>
<dbReference type="InterPro" id="IPR036291">
    <property type="entry name" value="NAD(P)-bd_dom_sf"/>
</dbReference>
<dbReference type="Gene3D" id="3.90.180.10">
    <property type="entry name" value="Medium-chain alcohol dehydrogenases, catalytic domain"/>
    <property type="match status" value="1"/>
</dbReference>
<dbReference type="EMBL" id="CP000481">
    <property type="protein sequence ID" value="ABK51959.1"/>
    <property type="molecule type" value="Genomic_DNA"/>
</dbReference>
<sequence>MKTRAARLIRHGEPLVVETVELPEPGGDEVCVELAFAGVNPVDSYIIAGRVAPDAPLPRIVGIEASGYLDGRPVLVYGEGFGRDRDGGYARHAVVPRSAVHPLPEGIDLAVAACIGVAGATAWRVVEMAGVGNEDRVLVLGGAGGVGLPVISYARSKGARVWAQTSNPEKVDAMHRAGAEKGVVADAAALAAAIADFAPTVVFDPLGGSFTGIAIRALQPRGRLVIYGTSAGPDAEIPLQVLYRNNLRMLGYGGLIASPEELREAVTAAIAAVAAGRMHIPVGARVALDQINEAFALLRRRSIPGKIVVDLRD</sequence>
<evidence type="ECO:0000259" key="1">
    <source>
        <dbReference type="SMART" id="SM00829"/>
    </source>
</evidence>
<evidence type="ECO:0000313" key="2">
    <source>
        <dbReference type="EMBL" id="ABK51959.1"/>
    </source>
</evidence>
<dbReference type="SUPFAM" id="SSF51735">
    <property type="entry name" value="NAD(P)-binding Rossmann-fold domains"/>
    <property type="match status" value="1"/>
</dbReference>
<keyword evidence="3" id="KW-1185">Reference proteome</keyword>
<dbReference type="Gene3D" id="3.40.50.720">
    <property type="entry name" value="NAD(P)-binding Rossmann-like Domain"/>
    <property type="match status" value="1"/>
</dbReference>
<dbReference type="InterPro" id="IPR020843">
    <property type="entry name" value="ER"/>
</dbReference>
<dbReference type="SUPFAM" id="SSF50129">
    <property type="entry name" value="GroES-like"/>
    <property type="match status" value="1"/>
</dbReference>
<dbReference type="SMART" id="SM00829">
    <property type="entry name" value="PKS_ER"/>
    <property type="match status" value="1"/>
</dbReference>
<dbReference type="InterPro" id="IPR051397">
    <property type="entry name" value="Zn-ADH-like_protein"/>
</dbReference>
<feature type="domain" description="Enoyl reductase (ER)" evidence="1">
    <location>
        <begin position="12"/>
        <end position="309"/>
    </location>
</feature>
<protein>
    <submittedName>
        <fullName evidence="2">Alcohol dehydrogenase, zinc-binding domain protein</fullName>
    </submittedName>
</protein>
<dbReference type="KEGG" id="ace:Acel_0184"/>